<dbReference type="PANTHER" id="PTHR28593:SF4">
    <property type="entry name" value="METEORIN-LIKE PROTEIN"/>
    <property type="match status" value="1"/>
</dbReference>
<evidence type="ECO:0000256" key="4">
    <source>
        <dbReference type="ARBA" id="ARBA00022729"/>
    </source>
</evidence>
<name>A0A3Q2Y6K1_HIPCM</name>
<dbReference type="GO" id="GO:0005615">
    <property type="term" value="C:extracellular space"/>
    <property type="evidence" value="ECO:0007669"/>
    <property type="project" value="TreeGrafter"/>
</dbReference>
<dbReference type="GO" id="GO:0005179">
    <property type="term" value="F:hormone activity"/>
    <property type="evidence" value="ECO:0007669"/>
    <property type="project" value="TreeGrafter"/>
</dbReference>
<comment type="similarity">
    <text evidence="2">Belongs to the meteorin family.</text>
</comment>
<dbReference type="PANTHER" id="PTHR28593">
    <property type="entry name" value="METEORIN-LIKE PROTEIN"/>
    <property type="match status" value="1"/>
</dbReference>
<accession>A0A3Q2Y6K1</accession>
<evidence type="ECO:0000256" key="5">
    <source>
        <dbReference type="ARBA" id="ARBA00023157"/>
    </source>
</evidence>
<reference evidence="6" key="1">
    <citation type="submission" date="2025-08" db="UniProtKB">
        <authorList>
            <consortium name="Ensembl"/>
        </authorList>
    </citation>
    <scope>IDENTIFICATION</scope>
</reference>
<protein>
    <submittedName>
        <fullName evidence="6">Meteorin-like protein</fullName>
    </submittedName>
</protein>
<reference evidence="6" key="2">
    <citation type="submission" date="2025-09" db="UniProtKB">
        <authorList>
            <consortium name="Ensembl"/>
        </authorList>
    </citation>
    <scope>IDENTIFICATION</scope>
</reference>
<dbReference type="GeneTree" id="ENSGT00390000001390"/>
<evidence type="ECO:0000313" key="6">
    <source>
        <dbReference type="Ensembl" id="ENSHCOP00000013216.1"/>
    </source>
</evidence>
<dbReference type="InterPro" id="IPR051998">
    <property type="entry name" value="Meteorin-like"/>
</dbReference>
<comment type="subcellular location">
    <subcellularLocation>
        <location evidence="1">Secreted</location>
    </subcellularLocation>
</comment>
<organism evidence="6 7">
    <name type="scientific">Hippocampus comes</name>
    <name type="common">Tiger tail seahorse</name>
    <dbReference type="NCBI Taxonomy" id="109280"/>
    <lineage>
        <taxon>Eukaryota</taxon>
        <taxon>Metazoa</taxon>
        <taxon>Chordata</taxon>
        <taxon>Craniata</taxon>
        <taxon>Vertebrata</taxon>
        <taxon>Euteleostomi</taxon>
        <taxon>Actinopterygii</taxon>
        <taxon>Neopterygii</taxon>
        <taxon>Teleostei</taxon>
        <taxon>Neoteleostei</taxon>
        <taxon>Acanthomorphata</taxon>
        <taxon>Syngnathiaria</taxon>
        <taxon>Syngnathiformes</taxon>
        <taxon>Syngnathoidei</taxon>
        <taxon>Syngnathidae</taxon>
        <taxon>Hippocampus</taxon>
    </lineage>
</organism>
<evidence type="ECO:0000313" key="7">
    <source>
        <dbReference type="Proteomes" id="UP000264820"/>
    </source>
</evidence>
<keyword evidence="3" id="KW-0964">Secreted</keyword>
<dbReference type="STRING" id="109280.ENSHCOP00000013216"/>
<keyword evidence="7" id="KW-1185">Reference proteome</keyword>
<dbReference type="Proteomes" id="UP000264820">
    <property type="component" value="Unplaced"/>
</dbReference>
<evidence type="ECO:0000256" key="1">
    <source>
        <dbReference type="ARBA" id="ARBA00004613"/>
    </source>
</evidence>
<evidence type="ECO:0000256" key="2">
    <source>
        <dbReference type="ARBA" id="ARBA00005669"/>
    </source>
</evidence>
<dbReference type="Ensembl" id="ENSHCOT00000020470.1">
    <property type="protein sequence ID" value="ENSHCOP00000013216.1"/>
    <property type="gene ID" value="ENSHCOG00000016338.1"/>
</dbReference>
<evidence type="ECO:0000256" key="3">
    <source>
        <dbReference type="ARBA" id="ARBA00022525"/>
    </source>
</evidence>
<sequence>SFFPFPAFPKGLLFIILFCHFAVLLFSPATFGGDARMVLQVRLRCTEGSVRWLYPGQALRVVLEPNLFSSARRNMLCIKASPSFGGASLFIDRGGELEPLVTDGGRAQHVSCIGAEGTHVPAIYIQTSRPGGESWSPRRMGFRYELMANRSATPGPDHMSEFPPFIYSTNASALIHVCGLAERLAKSENNRAVHRQRSGVFELEATTPGSARDVPLWRGVILAHLQCGVKPGEGEFLFTGSEHFGDGWLGCAPRYKYFVSVYRTAKARLVNPCDFPL</sequence>
<keyword evidence="5" id="KW-1015">Disulfide bond</keyword>
<dbReference type="AlphaFoldDB" id="A0A3Q2Y6K1"/>
<dbReference type="OMA" id="LDAYCSM"/>
<keyword evidence="4" id="KW-0732">Signal</keyword>
<proteinExistence type="inferred from homology"/>